<keyword evidence="3" id="KW-1185">Reference proteome</keyword>
<sequence length="252" mass="27366">MTLILSVLELLLIFISSVFFGLRVYAFTGHKIWPALLVFVTLTTPVVTNAYLLSLGGAHSYTYVELRAPLQSCVVGYDVAISAALYSSLLIVTRISVIIGDFLVLAVTWYCTFTTWQASRAAGLKTPLSALLLRDGTAYFVVIAALSVVQLVIELRSNFLGIEEIYADSIMPILICRLILNLRGVDDHGDRKFVSDAWSQESLGVVFSDASLNDPSTASMPTSRGRVSTISHRIATFVDPIGGLVNSPVGEE</sequence>
<keyword evidence="1" id="KW-0812">Transmembrane</keyword>
<dbReference type="OrthoDB" id="2749098at2759"/>
<feature type="transmembrane region" description="Helical" evidence="1">
    <location>
        <begin position="98"/>
        <end position="116"/>
    </location>
</feature>
<dbReference type="Proteomes" id="UP000256964">
    <property type="component" value="Unassembled WGS sequence"/>
</dbReference>
<name>A0A371DB66_9APHY</name>
<dbReference type="AlphaFoldDB" id="A0A371DB66"/>
<keyword evidence="1" id="KW-0472">Membrane</keyword>
<protein>
    <submittedName>
        <fullName evidence="2">Uncharacterized protein</fullName>
    </submittedName>
</protein>
<keyword evidence="1" id="KW-1133">Transmembrane helix</keyword>
<evidence type="ECO:0000313" key="3">
    <source>
        <dbReference type="Proteomes" id="UP000256964"/>
    </source>
</evidence>
<feature type="transmembrane region" description="Helical" evidence="1">
    <location>
        <begin position="74"/>
        <end position="92"/>
    </location>
</feature>
<dbReference type="EMBL" id="KZ857403">
    <property type="protein sequence ID" value="RDX49775.1"/>
    <property type="molecule type" value="Genomic_DNA"/>
</dbReference>
<feature type="transmembrane region" description="Helical" evidence="1">
    <location>
        <begin position="7"/>
        <end position="26"/>
    </location>
</feature>
<feature type="transmembrane region" description="Helical" evidence="1">
    <location>
        <begin position="136"/>
        <end position="153"/>
    </location>
</feature>
<gene>
    <name evidence="2" type="ORF">OH76DRAFT_511821</name>
</gene>
<organism evidence="2 3">
    <name type="scientific">Lentinus brumalis</name>
    <dbReference type="NCBI Taxonomy" id="2498619"/>
    <lineage>
        <taxon>Eukaryota</taxon>
        <taxon>Fungi</taxon>
        <taxon>Dikarya</taxon>
        <taxon>Basidiomycota</taxon>
        <taxon>Agaricomycotina</taxon>
        <taxon>Agaricomycetes</taxon>
        <taxon>Polyporales</taxon>
        <taxon>Polyporaceae</taxon>
        <taxon>Lentinus</taxon>
    </lineage>
</organism>
<accession>A0A371DB66</accession>
<feature type="transmembrane region" description="Helical" evidence="1">
    <location>
        <begin position="32"/>
        <end position="53"/>
    </location>
</feature>
<evidence type="ECO:0000256" key="1">
    <source>
        <dbReference type="SAM" id="Phobius"/>
    </source>
</evidence>
<evidence type="ECO:0000313" key="2">
    <source>
        <dbReference type="EMBL" id="RDX49775.1"/>
    </source>
</evidence>
<proteinExistence type="predicted"/>
<reference evidence="2 3" key="1">
    <citation type="journal article" date="2018" name="Biotechnol. Biofuels">
        <title>Integrative visual omics of the white-rot fungus Polyporus brumalis exposes the biotechnological potential of its oxidative enzymes for delignifying raw plant biomass.</title>
        <authorList>
            <person name="Miyauchi S."/>
            <person name="Rancon A."/>
            <person name="Drula E."/>
            <person name="Hage H."/>
            <person name="Chaduli D."/>
            <person name="Favel A."/>
            <person name="Grisel S."/>
            <person name="Henrissat B."/>
            <person name="Herpoel-Gimbert I."/>
            <person name="Ruiz-Duenas F.J."/>
            <person name="Chevret D."/>
            <person name="Hainaut M."/>
            <person name="Lin J."/>
            <person name="Wang M."/>
            <person name="Pangilinan J."/>
            <person name="Lipzen A."/>
            <person name="Lesage-Meessen L."/>
            <person name="Navarro D."/>
            <person name="Riley R."/>
            <person name="Grigoriev I.V."/>
            <person name="Zhou S."/>
            <person name="Raouche S."/>
            <person name="Rosso M.N."/>
        </authorList>
    </citation>
    <scope>NUCLEOTIDE SEQUENCE [LARGE SCALE GENOMIC DNA]</scope>
    <source>
        <strain evidence="2 3">BRFM 1820</strain>
    </source>
</reference>